<dbReference type="GO" id="GO:0046036">
    <property type="term" value="P:CTP metabolic process"/>
    <property type="evidence" value="ECO:0007669"/>
    <property type="project" value="TreeGrafter"/>
</dbReference>
<evidence type="ECO:0008006" key="9">
    <source>
        <dbReference type="Google" id="ProtNLM"/>
    </source>
</evidence>
<dbReference type="Gene3D" id="3.30.420.40">
    <property type="match status" value="1"/>
</dbReference>
<dbReference type="GO" id="GO:0045134">
    <property type="term" value="F:UDP phosphatase activity"/>
    <property type="evidence" value="ECO:0007669"/>
    <property type="project" value="TreeGrafter"/>
</dbReference>
<evidence type="ECO:0000256" key="1">
    <source>
        <dbReference type="ARBA" id="ARBA00009283"/>
    </source>
</evidence>
<evidence type="ECO:0000313" key="7">
    <source>
        <dbReference type="EMBL" id="OJD16790.1"/>
    </source>
</evidence>
<gene>
    <name evidence="7" type="ORF">AJ78_03080</name>
</gene>
<dbReference type="Gene3D" id="3.30.420.150">
    <property type="entry name" value="Exopolyphosphatase. Domain 2"/>
    <property type="match status" value="1"/>
</dbReference>
<dbReference type="VEuPathDB" id="FungiDB:AJ78_03080"/>
<evidence type="ECO:0000256" key="5">
    <source>
        <dbReference type="SAM" id="MobiDB-lite"/>
    </source>
</evidence>
<feature type="binding site" evidence="4">
    <location>
        <begin position="199"/>
        <end position="203"/>
    </location>
    <ligand>
        <name>ATP</name>
        <dbReference type="ChEBI" id="CHEBI:30616"/>
    </ligand>
</feature>
<reference evidence="7 8" key="1">
    <citation type="submission" date="2015-07" db="EMBL/GenBank/DDBJ databases">
        <title>Emmonsia species relationships and genome sequence.</title>
        <authorList>
            <consortium name="The Broad Institute Genomics Platform"/>
            <person name="Cuomo C.A."/>
            <person name="Munoz J.F."/>
            <person name="Imamovic A."/>
            <person name="Priest M.E."/>
            <person name="Young S."/>
            <person name="Clay O.K."/>
            <person name="McEwen J.G."/>
        </authorList>
    </citation>
    <scope>NUCLEOTIDE SEQUENCE [LARGE SCALE GENOMIC DNA]</scope>
    <source>
        <strain evidence="7 8">UAMH 9510</strain>
    </source>
</reference>
<keyword evidence="6" id="KW-0812">Transmembrane</keyword>
<feature type="active site" description="Proton acceptor" evidence="3">
    <location>
        <position position="162"/>
    </location>
</feature>
<dbReference type="GO" id="GO:0005794">
    <property type="term" value="C:Golgi apparatus"/>
    <property type="evidence" value="ECO:0007669"/>
    <property type="project" value="TreeGrafter"/>
</dbReference>
<dbReference type="STRING" id="1447872.A0A1J9PL23"/>
<dbReference type="PANTHER" id="PTHR11782">
    <property type="entry name" value="ADENOSINE/GUANOSINE DIPHOSPHATASE"/>
    <property type="match status" value="1"/>
</dbReference>
<feature type="compositionally biased region" description="Basic residues" evidence="5">
    <location>
        <begin position="753"/>
        <end position="764"/>
    </location>
</feature>
<keyword evidence="2" id="KW-0378">Hydrolase</keyword>
<dbReference type="GO" id="GO:0005524">
    <property type="term" value="F:ATP binding"/>
    <property type="evidence" value="ECO:0007669"/>
    <property type="project" value="UniProtKB-KW"/>
</dbReference>
<dbReference type="Pfam" id="PF01150">
    <property type="entry name" value="GDA1_CD39"/>
    <property type="match status" value="1"/>
</dbReference>
<organism evidence="7 8">
    <name type="scientific">Emergomyces pasteurianus Ep9510</name>
    <dbReference type="NCBI Taxonomy" id="1447872"/>
    <lineage>
        <taxon>Eukaryota</taxon>
        <taxon>Fungi</taxon>
        <taxon>Dikarya</taxon>
        <taxon>Ascomycota</taxon>
        <taxon>Pezizomycotina</taxon>
        <taxon>Eurotiomycetes</taxon>
        <taxon>Eurotiomycetidae</taxon>
        <taxon>Onygenales</taxon>
        <taxon>Ajellomycetaceae</taxon>
        <taxon>Emergomyces</taxon>
    </lineage>
</organism>
<dbReference type="PANTHER" id="PTHR11782:SF121">
    <property type="entry name" value="NUCLEOSIDE-DIPHOSPHATASE MIG-23"/>
    <property type="match status" value="1"/>
</dbReference>
<dbReference type="CDD" id="cd24039">
    <property type="entry name" value="ASKHA_NBD_YND1-like"/>
    <property type="match status" value="1"/>
</dbReference>
<feature type="region of interest" description="Disordered" evidence="5">
    <location>
        <begin position="742"/>
        <end position="764"/>
    </location>
</feature>
<keyword evidence="6" id="KW-1133">Transmembrane helix</keyword>
<dbReference type="AlphaFoldDB" id="A0A1J9PL23"/>
<evidence type="ECO:0000256" key="4">
    <source>
        <dbReference type="PIRSR" id="PIRSR600407-2"/>
    </source>
</evidence>
<keyword evidence="6" id="KW-0472">Membrane</keyword>
<feature type="transmembrane region" description="Helical" evidence="6">
    <location>
        <begin position="556"/>
        <end position="575"/>
    </location>
</feature>
<comment type="similarity">
    <text evidence="1">Belongs to the GDA1/CD39 NTPase family.</text>
</comment>
<accession>A0A1J9PL23</accession>
<proteinExistence type="inferred from homology"/>
<dbReference type="GO" id="GO:0017111">
    <property type="term" value="F:ribonucleoside triphosphate phosphatase activity"/>
    <property type="evidence" value="ECO:0007669"/>
    <property type="project" value="TreeGrafter"/>
</dbReference>
<evidence type="ECO:0000256" key="2">
    <source>
        <dbReference type="ARBA" id="ARBA00022801"/>
    </source>
</evidence>
<evidence type="ECO:0000256" key="6">
    <source>
        <dbReference type="SAM" id="Phobius"/>
    </source>
</evidence>
<keyword evidence="4" id="KW-0547">Nucleotide-binding</keyword>
<evidence type="ECO:0000313" key="8">
    <source>
        <dbReference type="Proteomes" id="UP000182235"/>
    </source>
</evidence>
<dbReference type="EMBL" id="LGRN01000092">
    <property type="protein sequence ID" value="OJD16790.1"/>
    <property type="molecule type" value="Genomic_DNA"/>
</dbReference>
<keyword evidence="8" id="KW-1185">Reference proteome</keyword>
<sequence>MAELEYTSWREQLLTKFLDKGRYAVVLDAGSSGTRVHVYKWLDSAKARKSASAKALMSLPEIITKDKWTKKTHPGISTFSEKPDSVGLQHLRHLLDHAQEFIPEEEVRATPIFLLATAGMRLLPKQQQRAILDNVCAYIRTSTDFLIPDCKQHVQVIEGDTEALYGWIATNYLVGGFDDKQSHDHGKGHHTYGFLDMGGASAQIAFAPNATEAEKHANDLTLLRLRKLNGLSMEYRVFVTSWLGFGVREARSRYVKALLESTANEQNRARLDPCLHSGLRTTLDGTILPPEGPVSGVEPYLVGTGKFEDCLRNTFPLLEKDAPCPDEPCLLHGIHVPAIDFDVNHFIGISEYWHTTHEIFEMGHKDKAYDFNTYQQRVNEFCSQPWDSIEEGVDNTQGEKKADKKTAYTVCFKASWLISILHDGIGIPRVGIENTSSGEHNGTEEVLGQAKDRGYVDAFQAVKKIDSTEVSWTLGKAVLYASSQVPPLPNGLPVGFGSNIPASGKTGSPNDFQQPGAPYLLPTAPPLQANETTKGSGATSIHWHDTLFDGHSPRRMPGLFLFLSIVVIAIFFLCGRERRKRLYRKLIRRSSHGSYRHNYRRRNSKSSSSSSNFFTNTLSRMFSAKRTSSYPAYDHLLEDGMRDFELSPVSSSDDDEAMSMSIPPTIPNTPFTPTFTNTYNDDNSTVLVRSKSSNNVHHNNNSNNNASAGVGIHSGLDANIGLLGYMDRNGLAVRTESRDRLAPLALGPTNNGRRSRATSPVRHH</sequence>
<dbReference type="GO" id="GO:0004382">
    <property type="term" value="F:GDP phosphatase activity"/>
    <property type="evidence" value="ECO:0007669"/>
    <property type="project" value="TreeGrafter"/>
</dbReference>
<dbReference type="GO" id="GO:0016020">
    <property type="term" value="C:membrane"/>
    <property type="evidence" value="ECO:0007669"/>
    <property type="project" value="TreeGrafter"/>
</dbReference>
<dbReference type="OrthoDB" id="6372431at2759"/>
<keyword evidence="4" id="KW-0067">ATP-binding</keyword>
<protein>
    <recommendedName>
        <fullName evidence="9">Golgi apyrase</fullName>
    </recommendedName>
</protein>
<dbReference type="InterPro" id="IPR000407">
    <property type="entry name" value="GDA1_CD39_NTPase"/>
</dbReference>
<name>A0A1J9PL23_9EURO</name>
<comment type="caution">
    <text evidence="7">The sequence shown here is derived from an EMBL/GenBank/DDBJ whole genome shotgun (WGS) entry which is preliminary data.</text>
</comment>
<evidence type="ECO:0000256" key="3">
    <source>
        <dbReference type="PIRSR" id="PIRSR600407-1"/>
    </source>
</evidence>
<dbReference type="GO" id="GO:0006256">
    <property type="term" value="P:UDP catabolic process"/>
    <property type="evidence" value="ECO:0007669"/>
    <property type="project" value="TreeGrafter"/>
</dbReference>
<dbReference type="Proteomes" id="UP000182235">
    <property type="component" value="Unassembled WGS sequence"/>
</dbReference>